<sequence>MRVFSVACIAALSAGNLVSAGSWFGGNDASVKEADKVPGNSPLQFCEKDHGQDIVHIKQVDLLPNPPESGAELVIHATGTVSETIEDGAYVQLVVKYGLIRLVSTKASLCEQVENVDLKCPIEKGVLSITKSVDIPKEVPPGTYNVFADVYNADHKPITCLQATVTFGMNKKTAESIESAGDL</sequence>
<organism evidence="1 2">
    <name type="scientific">Nemania bipapillata</name>
    <dbReference type="NCBI Taxonomy" id="110536"/>
    <lineage>
        <taxon>Eukaryota</taxon>
        <taxon>Fungi</taxon>
        <taxon>Dikarya</taxon>
        <taxon>Ascomycota</taxon>
        <taxon>Pezizomycotina</taxon>
        <taxon>Sordariomycetes</taxon>
        <taxon>Xylariomycetidae</taxon>
        <taxon>Xylariales</taxon>
        <taxon>Xylariaceae</taxon>
        <taxon>Nemania</taxon>
    </lineage>
</organism>
<protein>
    <submittedName>
        <fullName evidence="1">Uncharacterized protein</fullName>
    </submittedName>
</protein>
<name>A0ACC2IXK7_9PEZI</name>
<keyword evidence="2" id="KW-1185">Reference proteome</keyword>
<comment type="caution">
    <text evidence="1">The sequence shown here is derived from an EMBL/GenBank/DDBJ whole genome shotgun (WGS) entry which is preliminary data.</text>
</comment>
<reference evidence="1" key="1">
    <citation type="submission" date="2022-11" db="EMBL/GenBank/DDBJ databases">
        <title>Genome Sequence of Nemania bipapillata.</title>
        <authorList>
            <person name="Buettner E."/>
        </authorList>
    </citation>
    <scope>NUCLEOTIDE SEQUENCE</scope>
    <source>
        <strain evidence="1">CP14</strain>
    </source>
</reference>
<accession>A0ACC2IXK7</accession>
<evidence type="ECO:0000313" key="1">
    <source>
        <dbReference type="EMBL" id="KAJ8119899.1"/>
    </source>
</evidence>
<dbReference type="Proteomes" id="UP001153334">
    <property type="component" value="Unassembled WGS sequence"/>
</dbReference>
<dbReference type="EMBL" id="JAPESX010000743">
    <property type="protein sequence ID" value="KAJ8119899.1"/>
    <property type="molecule type" value="Genomic_DNA"/>
</dbReference>
<proteinExistence type="predicted"/>
<evidence type="ECO:0000313" key="2">
    <source>
        <dbReference type="Proteomes" id="UP001153334"/>
    </source>
</evidence>
<gene>
    <name evidence="1" type="ORF">ONZ43_g3252</name>
</gene>